<dbReference type="EMBL" id="JWZT01003563">
    <property type="protein sequence ID" value="KII66306.1"/>
    <property type="molecule type" value="Genomic_DNA"/>
</dbReference>
<keyword evidence="2" id="KW-1185">Reference proteome</keyword>
<dbReference type="AlphaFoldDB" id="A0A0C2MGJ5"/>
<sequence>MERSIYRVTGTACKWIKSISDFEIKNIDSEVYDPNKTYSDEESKIIMFGSSVQPKHCVFQSLIGTLQQTTFNGRVVDQHAWAPIYLDQTRSAYANRRLRGAEMEICKARAFT</sequence>
<evidence type="ECO:0000313" key="2">
    <source>
        <dbReference type="Proteomes" id="UP000031668"/>
    </source>
</evidence>
<proteinExistence type="predicted"/>
<dbReference type="Proteomes" id="UP000031668">
    <property type="component" value="Unassembled WGS sequence"/>
</dbReference>
<accession>A0A0C2MGJ5</accession>
<gene>
    <name evidence="1" type="ORF">RF11_14737</name>
</gene>
<protein>
    <submittedName>
        <fullName evidence="1">Uncharacterized protein</fullName>
    </submittedName>
</protein>
<comment type="caution">
    <text evidence="1">The sequence shown here is derived from an EMBL/GenBank/DDBJ whole genome shotgun (WGS) entry which is preliminary data.</text>
</comment>
<organism evidence="1 2">
    <name type="scientific">Thelohanellus kitauei</name>
    <name type="common">Myxosporean</name>
    <dbReference type="NCBI Taxonomy" id="669202"/>
    <lineage>
        <taxon>Eukaryota</taxon>
        <taxon>Metazoa</taxon>
        <taxon>Cnidaria</taxon>
        <taxon>Myxozoa</taxon>
        <taxon>Myxosporea</taxon>
        <taxon>Bivalvulida</taxon>
        <taxon>Platysporina</taxon>
        <taxon>Myxobolidae</taxon>
        <taxon>Thelohanellus</taxon>
    </lineage>
</organism>
<evidence type="ECO:0000313" key="1">
    <source>
        <dbReference type="EMBL" id="KII66306.1"/>
    </source>
</evidence>
<name>A0A0C2MGJ5_THEKT</name>
<reference evidence="1 2" key="1">
    <citation type="journal article" date="2014" name="Genome Biol. Evol.">
        <title>The genome of the myxosporean Thelohanellus kitauei shows adaptations to nutrient acquisition within its fish host.</title>
        <authorList>
            <person name="Yang Y."/>
            <person name="Xiong J."/>
            <person name="Zhou Z."/>
            <person name="Huo F."/>
            <person name="Miao W."/>
            <person name="Ran C."/>
            <person name="Liu Y."/>
            <person name="Zhang J."/>
            <person name="Feng J."/>
            <person name="Wang M."/>
            <person name="Wang M."/>
            <person name="Wang L."/>
            <person name="Yao B."/>
        </authorList>
    </citation>
    <scope>NUCLEOTIDE SEQUENCE [LARGE SCALE GENOMIC DNA]</scope>
    <source>
        <strain evidence="1">Wuqing</strain>
    </source>
</reference>